<dbReference type="RefSeq" id="WP_379484919.1">
    <property type="nucleotide sequence ID" value="NZ_JBHMCF010000046.1"/>
</dbReference>
<feature type="repeat" description="ANK" evidence="3">
    <location>
        <begin position="209"/>
        <end position="242"/>
    </location>
</feature>
<gene>
    <name evidence="4" type="ORF">ACFFR3_41535</name>
</gene>
<evidence type="ECO:0000256" key="3">
    <source>
        <dbReference type="PROSITE-ProRule" id="PRU00023"/>
    </source>
</evidence>
<keyword evidence="2 3" id="KW-0040">ANK repeat</keyword>
<organism evidence="4 5">
    <name type="scientific">Nonomuraea salmonea</name>
    <dbReference type="NCBI Taxonomy" id="46181"/>
    <lineage>
        <taxon>Bacteria</taxon>
        <taxon>Bacillati</taxon>
        <taxon>Actinomycetota</taxon>
        <taxon>Actinomycetes</taxon>
        <taxon>Streptosporangiales</taxon>
        <taxon>Streptosporangiaceae</taxon>
        <taxon>Nonomuraea</taxon>
    </lineage>
</organism>
<dbReference type="SMART" id="SM00248">
    <property type="entry name" value="ANK"/>
    <property type="match status" value="6"/>
</dbReference>
<protein>
    <submittedName>
        <fullName evidence="4">Ankyrin repeat domain-containing protein</fullName>
    </submittedName>
</protein>
<dbReference type="PROSITE" id="PS50088">
    <property type="entry name" value="ANK_REPEAT"/>
    <property type="match status" value="2"/>
</dbReference>
<keyword evidence="5" id="KW-1185">Reference proteome</keyword>
<evidence type="ECO:0000313" key="5">
    <source>
        <dbReference type="Proteomes" id="UP001589568"/>
    </source>
</evidence>
<accession>A0ABV5P0P1</accession>
<reference evidence="4 5" key="1">
    <citation type="submission" date="2024-09" db="EMBL/GenBank/DDBJ databases">
        <authorList>
            <person name="Sun Q."/>
            <person name="Mori K."/>
        </authorList>
    </citation>
    <scope>NUCLEOTIDE SEQUENCE [LARGE SCALE GENOMIC DNA]</scope>
    <source>
        <strain evidence="4 5">JCM 3324</strain>
    </source>
</reference>
<dbReference type="SUPFAM" id="SSF48403">
    <property type="entry name" value="Ankyrin repeat"/>
    <property type="match status" value="1"/>
</dbReference>
<dbReference type="InterPro" id="IPR050745">
    <property type="entry name" value="Multifunctional_regulatory"/>
</dbReference>
<feature type="repeat" description="ANK" evidence="3">
    <location>
        <begin position="341"/>
        <end position="369"/>
    </location>
</feature>
<dbReference type="Proteomes" id="UP001589568">
    <property type="component" value="Unassembled WGS sequence"/>
</dbReference>
<dbReference type="InterPro" id="IPR036770">
    <property type="entry name" value="Ankyrin_rpt-contain_sf"/>
</dbReference>
<dbReference type="Gene3D" id="1.25.40.20">
    <property type="entry name" value="Ankyrin repeat-containing domain"/>
    <property type="match status" value="3"/>
</dbReference>
<dbReference type="PROSITE" id="PS50297">
    <property type="entry name" value="ANK_REP_REGION"/>
    <property type="match status" value="1"/>
</dbReference>
<comment type="caution">
    <text evidence="4">The sequence shown here is derived from an EMBL/GenBank/DDBJ whole genome shotgun (WGS) entry which is preliminary data.</text>
</comment>
<evidence type="ECO:0000313" key="4">
    <source>
        <dbReference type="EMBL" id="MFB9476016.1"/>
    </source>
</evidence>
<evidence type="ECO:0000256" key="1">
    <source>
        <dbReference type="ARBA" id="ARBA00022737"/>
    </source>
</evidence>
<evidence type="ECO:0000256" key="2">
    <source>
        <dbReference type="ARBA" id="ARBA00023043"/>
    </source>
</evidence>
<name>A0ABV5P0P1_9ACTN</name>
<dbReference type="InterPro" id="IPR002110">
    <property type="entry name" value="Ankyrin_rpt"/>
</dbReference>
<dbReference type="EMBL" id="JBHMCF010000046">
    <property type="protein sequence ID" value="MFB9476016.1"/>
    <property type="molecule type" value="Genomic_DNA"/>
</dbReference>
<dbReference type="Pfam" id="PF12796">
    <property type="entry name" value="Ank_2"/>
    <property type="match status" value="2"/>
</dbReference>
<keyword evidence="1" id="KW-0677">Repeat</keyword>
<proteinExistence type="predicted"/>
<sequence>MSELPTRPSLEHLRKQAKDRKRERGIPLSRAQHELARAYGFPSWPRLVEHVRATSLDGIERALVLADPAALTGLLATGDAAREPVGGLDPLLVLLRRATAPESRVRECARLLLDAGADPGAHTPENGGEWRRTALFDAVERRDLRLARLLVDHGATPDEDAFYHACEQSGTAFLDLLYRPGFERLIVRKLDFEDADGLRWFLAHGADVNAAHALHHAIVRGRSTTILTILLDAGARIDLPWDRWDAARRPLALAARCGHLAAYELLLSRGATAELDPVDAAVLAVARGESARLPVAPVPVLGVPHDGDFGWLLGQFALLGRTEVVRALLDAGMAVDTRGYSNFTPLDQAAMQGRTATVRLLIERGADLEDCAFDDEGPTPLDCALWGLRNNRAEDGDYPGTVRALVEAGAPTRHRPPTGDTAIDALLLARES</sequence>
<dbReference type="PANTHER" id="PTHR24189:SF50">
    <property type="entry name" value="ANKYRIN REPEAT AND SOCS BOX PROTEIN 2"/>
    <property type="match status" value="1"/>
</dbReference>
<dbReference type="PANTHER" id="PTHR24189">
    <property type="entry name" value="MYOTROPHIN"/>
    <property type="match status" value="1"/>
</dbReference>